<keyword evidence="2" id="KW-0472">Membrane</keyword>
<dbReference type="Pfam" id="PF11887">
    <property type="entry name" value="Mce4_CUP1"/>
    <property type="match status" value="1"/>
</dbReference>
<evidence type="ECO:0000256" key="2">
    <source>
        <dbReference type="SAM" id="Phobius"/>
    </source>
</evidence>
<dbReference type="InterPro" id="IPR052336">
    <property type="entry name" value="MlaD_Phospholipid_Transporter"/>
</dbReference>
<evidence type="ECO:0000313" key="6">
    <source>
        <dbReference type="Proteomes" id="UP000294723"/>
    </source>
</evidence>
<dbReference type="GO" id="GO:0051701">
    <property type="term" value="P:biological process involved in interaction with host"/>
    <property type="evidence" value="ECO:0007669"/>
    <property type="project" value="TreeGrafter"/>
</dbReference>
<keyword evidence="2" id="KW-0812">Transmembrane</keyword>
<dbReference type="PANTHER" id="PTHR33371">
    <property type="entry name" value="INTERMEMBRANE PHOSPHOLIPID TRANSPORT SYSTEM BINDING PROTEIN MLAD-RELATED"/>
    <property type="match status" value="1"/>
</dbReference>
<dbReference type="InterPro" id="IPR003399">
    <property type="entry name" value="Mce/MlaD"/>
</dbReference>
<name>A0A4R5BYL9_9PSEU</name>
<evidence type="ECO:0000259" key="3">
    <source>
        <dbReference type="Pfam" id="PF02470"/>
    </source>
</evidence>
<dbReference type="InterPro" id="IPR024516">
    <property type="entry name" value="Mce_C"/>
</dbReference>
<dbReference type="InterPro" id="IPR005693">
    <property type="entry name" value="Mce"/>
</dbReference>
<gene>
    <name evidence="5" type="ORF">E1202_07690</name>
</gene>
<feature type="domain" description="Mce/MlaD" evidence="3">
    <location>
        <begin position="146"/>
        <end position="221"/>
    </location>
</feature>
<sequence length="450" mass="49088">MLLRRGGAQRRAHPRGHRRPGVRRHAPQRARHRQPASRRSRLPIPGELAQDRRRHRPAVPRTARGARHPAVRQLRHRSQPVLRSRRDRRDQPGRARRLPLRPALADRRWPVRGEVVKLAVFFAIAALTAVYIGVLLSETRSAGAETQVRAVFTDVSYLEPGDPVRVAGVRVGQVDELRMRPDATVLVTMSVSGAPPLTGGTLAAIKYRDLVGNRYLELAEGGGGPPPADGLIPLERTRPALDLDVLVGGFQPLFQAMSPEQVNQLSGSLIQTLQGEAGALNSFLTSLASVTGTLADRDRLIGDVIGNLNAALATFDEHDRQVSDVIAQTRQLVGGLSADRRSVTGAVDHLHGLTAATADLLPRLRPDLNAEIGDLRTLSGTLNAHDEQLRTALRELPEAYGRIGRIGVNGNFFNAYLCSVRVRTSAPTGGYLYTPWIDSDVRRCAEEAGN</sequence>
<comment type="caution">
    <text evidence="5">The sequence shown here is derived from an EMBL/GenBank/DDBJ whole genome shotgun (WGS) entry which is preliminary data.</text>
</comment>
<keyword evidence="2" id="KW-1133">Transmembrane helix</keyword>
<accession>A0A4R5BYL9</accession>
<evidence type="ECO:0000313" key="5">
    <source>
        <dbReference type="EMBL" id="TDD90976.1"/>
    </source>
</evidence>
<dbReference type="AlphaFoldDB" id="A0A4R5BYL9"/>
<dbReference type="EMBL" id="SMLA01000007">
    <property type="protein sequence ID" value="TDD90976.1"/>
    <property type="molecule type" value="Genomic_DNA"/>
</dbReference>
<dbReference type="PANTHER" id="PTHR33371:SF17">
    <property type="entry name" value="MCE-FAMILY PROTEIN MCE1B"/>
    <property type="match status" value="1"/>
</dbReference>
<dbReference type="Proteomes" id="UP000294723">
    <property type="component" value="Unassembled WGS sequence"/>
</dbReference>
<feature type="compositionally biased region" description="Basic residues" evidence="1">
    <location>
        <begin position="7"/>
        <end position="41"/>
    </location>
</feature>
<dbReference type="GO" id="GO:0005576">
    <property type="term" value="C:extracellular region"/>
    <property type="evidence" value="ECO:0007669"/>
    <property type="project" value="TreeGrafter"/>
</dbReference>
<evidence type="ECO:0000259" key="4">
    <source>
        <dbReference type="Pfam" id="PF11887"/>
    </source>
</evidence>
<feature type="region of interest" description="Disordered" evidence="1">
    <location>
        <begin position="1"/>
        <end position="99"/>
    </location>
</feature>
<feature type="compositionally biased region" description="Basic residues" evidence="1">
    <location>
        <begin position="52"/>
        <end position="86"/>
    </location>
</feature>
<feature type="domain" description="Mammalian cell entry C-terminal" evidence="4">
    <location>
        <begin position="228"/>
        <end position="427"/>
    </location>
</feature>
<feature type="transmembrane region" description="Helical" evidence="2">
    <location>
        <begin position="115"/>
        <end position="136"/>
    </location>
</feature>
<evidence type="ECO:0000256" key="1">
    <source>
        <dbReference type="SAM" id="MobiDB-lite"/>
    </source>
</evidence>
<reference evidence="5 6" key="1">
    <citation type="submission" date="2019-03" db="EMBL/GenBank/DDBJ databases">
        <title>Draft genome sequences of novel Actinobacteria.</title>
        <authorList>
            <person name="Sahin N."/>
            <person name="Ay H."/>
            <person name="Saygin H."/>
        </authorList>
    </citation>
    <scope>NUCLEOTIDE SEQUENCE [LARGE SCALE GENOMIC DNA]</scope>
    <source>
        <strain evidence="5 6">5K548</strain>
    </source>
</reference>
<protein>
    <submittedName>
        <fullName evidence="5">MCE family protein</fullName>
    </submittedName>
</protein>
<proteinExistence type="predicted"/>
<organism evidence="5 6">
    <name type="scientific">Saccharopolyspora karakumensis</name>
    <dbReference type="NCBI Taxonomy" id="2530386"/>
    <lineage>
        <taxon>Bacteria</taxon>
        <taxon>Bacillati</taxon>
        <taxon>Actinomycetota</taxon>
        <taxon>Actinomycetes</taxon>
        <taxon>Pseudonocardiales</taxon>
        <taxon>Pseudonocardiaceae</taxon>
        <taxon>Saccharopolyspora</taxon>
    </lineage>
</organism>
<dbReference type="Pfam" id="PF02470">
    <property type="entry name" value="MlaD"/>
    <property type="match status" value="1"/>
</dbReference>
<keyword evidence="6" id="KW-1185">Reference proteome</keyword>
<dbReference type="NCBIfam" id="TIGR00996">
    <property type="entry name" value="Mtu_fam_mce"/>
    <property type="match status" value="1"/>
</dbReference>